<evidence type="ECO:0000313" key="2">
    <source>
        <dbReference type="Proteomes" id="UP000014393"/>
    </source>
</evidence>
<sequence length="35" mass="4118">MTYVTGPIDFGDTFPLYEYGGTAKMESKDRRWQQQ</sequence>
<protein>
    <submittedName>
        <fullName evidence="1">Uncharacterized protein</fullName>
    </submittedName>
</protein>
<dbReference type="HOGENOM" id="CLU_3362776_0_0_11"/>
<comment type="caution">
    <text evidence="1">The sequence shown here is derived from an EMBL/GenBank/DDBJ whole genome shotgun (WGS) entry which is preliminary data.</text>
</comment>
<dbReference type="EMBL" id="AGWM01000007">
    <property type="protein sequence ID" value="EPD27240.1"/>
    <property type="molecule type" value="Genomic_DNA"/>
</dbReference>
<reference evidence="1 2" key="1">
    <citation type="submission" date="2013-05" db="EMBL/GenBank/DDBJ databases">
        <title>The Genome Sequence of Actinobaculum schaalii FB123-CNA2.</title>
        <authorList>
            <consortium name="The Broad Institute Genomics Platform"/>
            <person name="Earl A."/>
            <person name="Ward D."/>
            <person name="Feldgarden M."/>
            <person name="Gevers D."/>
            <person name="Saerens B."/>
            <person name="Vaneechoutte M."/>
            <person name="Walker B."/>
            <person name="Young S."/>
            <person name="Zeng Q."/>
            <person name="Gargeya S."/>
            <person name="Fitzgerald M."/>
            <person name="Haas B."/>
            <person name="Abouelleil A."/>
            <person name="Allen A.W."/>
            <person name="Alvarado L."/>
            <person name="Arachchi H.M."/>
            <person name="Berlin A.M."/>
            <person name="Chapman S.B."/>
            <person name="Gainer-Dewar J."/>
            <person name="Goldberg J."/>
            <person name="Griggs A."/>
            <person name="Gujja S."/>
            <person name="Hansen M."/>
            <person name="Howarth C."/>
            <person name="Imamovic A."/>
            <person name="Ireland A."/>
            <person name="Larimer J."/>
            <person name="McCowan C."/>
            <person name="Murphy C."/>
            <person name="Pearson M."/>
            <person name="Poon T.W."/>
            <person name="Priest M."/>
            <person name="Roberts A."/>
            <person name="Saif S."/>
            <person name="Shea T."/>
            <person name="Sisk P."/>
            <person name="Sykes S."/>
            <person name="Wortman J."/>
            <person name="Nusbaum C."/>
            <person name="Birren B."/>
        </authorList>
    </citation>
    <scope>NUCLEOTIDE SEQUENCE [LARGE SCALE GENOMIC DNA]</scope>
    <source>
        <strain evidence="1 2">FB123-CNA-2</strain>
    </source>
</reference>
<dbReference type="AlphaFoldDB" id="S2VMK5"/>
<gene>
    <name evidence="1" type="ORF">HMPREF9237_00597</name>
</gene>
<accession>S2VMK5</accession>
<evidence type="ECO:0000313" key="1">
    <source>
        <dbReference type="EMBL" id="EPD27240.1"/>
    </source>
</evidence>
<proteinExistence type="predicted"/>
<name>S2VMK5_9ACTO</name>
<keyword evidence="2" id="KW-1185">Reference proteome</keyword>
<dbReference type="Proteomes" id="UP000014393">
    <property type="component" value="Unassembled WGS sequence"/>
</dbReference>
<organism evidence="1 2">
    <name type="scientific">Actinotignum schaalii FB123-CNA-2</name>
    <dbReference type="NCBI Taxonomy" id="883067"/>
    <lineage>
        <taxon>Bacteria</taxon>
        <taxon>Bacillati</taxon>
        <taxon>Actinomycetota</taxon>
        <taxon>Actinomycetes</taxon>
        <taxon>Actinomycetales</taxon>
        <taxon>Actinomycetaceae</taxon>
        <taxon>Actinotignum</taxon>
    </lineage>
</organism>